<evidence type="ECO:0000256" key="8">
    <source>
        <dbReference type="ARBA" id="ARBA00047683"/>
    </source>
</evidence>
<dbReference type="GO" id="GO:0046872">
    <property type="term" value="F:metal ion binding"/>
    <property type="evidence" value="ECO:0007669"/>
    <property type="project" value="UniProtKB-KW"/>
</dbReference>
<dbReference type="Pfam" id="PF00425">
    <property type="entry name" value="Chorismate_bind"/>
    <property type="match status" value="1"/>
</dbReference>
<gene>
    <name evidence="11" type="primary">trpE</name>
    <name evidence="11" type="ORF">NO1_0304</name>
</gene>
<evidence type="ECO:0000256" key="1">
    <source>
        <dbReference type="ARBA" id="ARBA00001946"/>
    </source>
</evidence>
<comment type="catalytic activity">
    <reaction evidence="8">
        <text>chorismate + L-glutamine = anthranilate + pyruvate + L-glutamate + H(+)</text>
        <dbReference type="Rhea" id="RHEA:21732"/>
        <dbReference type="ChEBI" id="CHEBI:15361"/>
        <dbReference type="ChEBI" id="CHEBI:15378"/>
        <dbReference type="ChEBI" id="CHEBI:16567"/>
        <dbReference type="ChEBI" id="CHEBI:29748"/>
        <dbReference type="ChEBI" id="CHEBI:29985"/>
        <dbReference type="ChEBI" id="CHEBI:58359"/>
        <dbReference type="EC" id="4.1.3.27"/>
    </reaction>
</comment>
<evidence type="ECO:0000313" key="11">
    <source>
        <dbReference type="EMBL" id="GBR72847.1"/>
    </source>
</evidence>
<dbReference type="SUPFAM" id="SSF56322">
    <property type="entry name" value="ADC synthase"/>
    <property type="match status" value="1"/>
</dbReference>
<dbReference type="GO" id="GO:0004049">
    <property type="term" value="F:anthranilate synthase activity"/>
    <property type="evidence" value="ECO:0007669"/>
    <property type="project" value="UniProtKB-EC"/>
</dbReference>
<evidence type="ECO:0000313" key="12">
    <source>
        <dbReference type="Proteomes" id="UP000269352"/>
    </source>
</evidence>
<feature type="domain" description="Chorismate-utilising enzyme C-terminal" evidence="9">
    <location>
        <begin position="194"/>
        <end position="447"/>
    </location>
</feature>
<comment type="cofactor">
    <cofactor evidence="1">
        <name>Mg(2+)</name>
        <dbReference type="ChEBI" id="CHEBI:18420"/>
    </cofactor>
</comment>
<evidence type="ECO:0000259" key="10">
    <source>
        <dbReference type="Pfam" id="PF04715"/>
    </source>
</evidence>
<keyword evidence="6" id="KW-0456">Lyase</keyword>
<evidence type="ECO:0000256" key="4">
    <source>
        <dbReference type="ARBA" id="ARBA00022723"/>
    </source>
</evidence>
<protein>
    <recommendedName>
        <fullName evidence="3">Anthranilate synthase component 1</fullName>
    </recommendedName>
</protein>
<keyword evidence="12" id="KW-1185">Reference proteome</keyword>
<evidence type="ECO:0000256" key="6">
    <source>
        <dbReference type="ARBA" id="ARBA00023239"/>
    </source>
</evidence>
<dbReference type="Proteomes" id="UP000269352">
    <property type="component" value="Unassembled WGS sequence"/>
</dbReference>
<keyword evidence="4" id="KW-0479">Metal-binding</keyword>
<dbReference type="PANTHER" id="PTHR11236:SF48">
    <property type="entry name" value="ISOCHORISMATE SYNTHASE MENF"/>
    <property type="match status" value="1"/>
</dbReference>
<feature type="domain" description="Anthranilate synthase component I N-terminal" evidence="10">
    <location>
        <begin position="11"/>
        <end position="148"/>
    </location>
</feature>
<comment type="caution">
    <text evidence="11">The sequence shown here is derived from an EMBL/GenBank/DDBJ whole genome shotgun (WGS) entry which is preliminary data.</text>
</comment>
<comment type="subunit">
    <text evidence="2">Heterotetramer consisting of two non-identical subunits: a beta subunit (TrpG) and a large alpha subunit (TrpE).</text>
</comment>
<dbReference type="InterPro" id="IPR005801">
    <property type="entry name" value="ADC_synthase"/>
</dbReference>
<accession>A0A388T9D4</accession>
<dbReference type="GO" id="GO:0000162">
    <property type="term" value="P:L-tryptophan biosynthetic process"/>
    <property type="evidence" value="ECO:0007669"/>
    <property type="project" value="TreeGrafter"/>
</dbReference>
<organism evidence="11 12">
    <name type="scientific">Termititenax aidoneus</name>
    <dbReference type="NCBI Taxonomy" id="2218524"/>
    <lineage>
        <taxon>Bacteria</taxon>
        <taxon>Bacillati</taxon>
        <taxon>Candidatus Margulisiibacteriota</taxon>
        <taxon>Candidatus Termititenacia</taxon>
        <taxon>Candidatus Termititenacales</taxon>
        <taxon>Candidatus Termititenacaceae</taxon>
        <taxon>Candidatus Termititenax</taxon>
    </lineage>
</organism>
<keyword evidence="5" id="KW-0460">Magnesium</keyword>
<dbReference type="AlphaFoldDB" id="A0A388T9D4"/>
<dbReference type="Gene3D" id="3.60.120.10">
    <property type="entry name" value="Anthranilate synthase"/>
    <property type="match status" value="1"/>
</dbReference>
<dbReference type="EMBL" id="BGZN01000003">
    <property type="protein sequence ID" value="GBR72847.1"/>
    <property type="molecule type" value="Genomic_DNA"/>
</dbReference>
<reference evidence="11 12" key="1">
    <citation type="journal article" date="2019" name="ISME J.">
        <title>Genome analyses of uncultured TG2/ZB3 bacteria in 'Margulisbacteria' specifically attached to ectosymbiotic spirochetes of protists in the termite gut.</title>
        <authorList>
            <person name="Utami Y.D."/>
            <person name="Kuwahara H."/>
            <person name="Igai K."/>
            <person name="Murakami T."/>
            <person name="Sugaya K."/>
            <person name="Morikawa T."/>
            <person name="Nagura Y."/>
            <person name="Yuki M."/>
            <person name="Deevong P."/>
            <person name="Inoue T."/>
            <person name="Kihara K."/>
            <person name="Lo N."/>
            <person name="Yamada A."/>
            <person name="Ohkuma M."/>
            <person name="Hongoh Y."/>
        </authorList>
    </citation>
    <scope>NUCLEOTIDE SEQUENCE [LARGE SCALE GENOMIC DNA]</scope>
    <source>
        <strain evidence="11">NkOx7-01</strain>
    </source>
</reference>
<proteinExistence type="predicted"/>
<name>A0A388T9D4_TERA1</name>
<dbReference type="InterPro" id="IPR015890">
    <property type="entry name" value="Chorismate_C"/>
</dbReference>
<dbReference type="InterPro" id="IPR006805">
    <property type="entry name" value="Anth_synth_I_N"/>
</dbReference>
<evidence type="ECO:0000259" key="9">
    <source>
        <dbReference type="Pfam" id="PF00425"/>
    </source>
</evidence>
<sequence length="459" mass="50609">MQCIYKTINADSYTPVIVFKKLQGIVLLESAVLEGTNRYSFVLLETNSKLSLTKAGVVETAAGRETLLTADPRKFLDSVIEKGREIAVEELPFPLPARGVGYLSYEFCRFCDTIKIAEKPASIDTPEACFLFGGAFIVFDHYRDDLHIVALGADAAILENKIAGYLAVLKDNDYRAYTQDQTIYTAQAELHKNKDAYIRGVEEIKKAIVRGDLIQGVLSQQLIVDSALPPFEAYCRLRRENPSPYLFYFDFADFQLFGASPEIMVRLSGDMVTIKPIAGTRPRGRTPSEDIALEKDLLADEKERAEHLMLIDLARNDAGRIAVPGSVKVLNSFFIERYAYVMHIVSEVRAQKLPAAGLADIIKSVFPAGTVSGAPKIKAIELVAEQEPVRRGAYAGLIGYFDASGSFDSCITIRAVLHQGQKFIAQSGAGIVYDSVPEKEYTETLNKARATIRALGVNL</sequence>
<dbReference type="InterPro" id="IPR019999">
    <property type="entry name" value="Anth_synth_I-like"/>
</dbReference>
<evidence type="ECO:0000256" key="2">
    <source>
        <dbReference type="ARBA" id="ARBA00011575"/>
    </source>
</evidence>
<evidence type="ECO:0000256" key="7">
    <source>
        <dbReference type="ARBA" id="ARBA00025634"/>
    </source>
</evidence>
<dbReference type="Pfam" id="PF04715">
    <property type="entry name" value="Anth_synt_I_N"/>
    <property type="match status" value="1"/>
</dbReference>
<evidence type="ECO:0000256" key="3">
    <source>
        <dbReference type="ARBA" id="ARBA00020653"/>
    </source>
</evidence>
<comment type="function">
    <text evidence="7">Part of a heterotetrameric complex that catalyzes the two-step biosynthesis of anthranilate, an intermediate in the biosynthesis of L-tryptophan. In the first step, the glutamine-binding beta subunit (TrpG) of anthranilate synthase (AS) provides the glutamine amidotransferase activity which generates ammonia as a substrate that, along with chorismate, is used in the second step, catalyzed by the large alpha subunit of AS (TrpE) to produce anthranilate. In the absence of TrpG, TrpE can synthesize anthranilate directly from chorismate and high concentrations of ammonia.</text>
</comment>
<dbReference type="PRINTS" id="PR00095">
    <property type="entry name" value="ANTSNTHASEI"/>
</dbReference>
<dbReference type="PANTHER" id="PTHR11236">
    <property type="entry name" value="AMINOBENZOATE/ANTHRANILATE SYNTHASE"/>
    <property type="match status" value="1"/>
</dbReference>
<evidence type="ECO:0000256" key="5">
    <source>
        <dbReference type="ARBA" id="ARBA00022842"/>
    </source>
</evidence>